<dbReference type="RefSeq" id="WP_216962677.1">
    <property type="nucleotide sequence ID" value="NZ_JAHOPB010000001.1"/>
</dbReference>
<keyword evidence="3" id="KW-1185">Reference proteome</keyword>
<sequence length="381" mass="41198">MMQLLEQSPFDPAKEQRIVIIADWLPPDFGAVGQYMLMRAQALAEQGHDVTLVGLSSARGSTIRQLRGKGQLTEIRLNARPVPRGSLVGRMLWTIATNLRLILAAFGPLRAADGILFTGSPPFLIHLLAPLKPLWRGKLVYRITDFHPECLIAARDRPSRALGFLLGLTNFWRRKVDGFEVLGEDQRRRLTQTGIPADRIALVRDGSPVSFAGDTQVEPLPAELAGKCVLLYSGNYGVAHEVETVARGYELHHKSGSGRVHLWLSATGAGAEDLAARFAAAGLPFHRSSPVPLERLSGLLRAPVAHLVTLRDAFVGYVMPSKIYACIESGKPVLFVGSAASDVDLLAAPAPAGYWRVPCGDADGFAAALEEMADRCRAGTS</sequence>
<evidence type="ECO:0000259" key="1">
    <source>
        <dbReference type="Pfam" id="PF13579"/>
    </source>
</evidence>
<proteinExistence type="predicted"/>
<reference evidence="2 3" key="1">
    <citation type="submission" date="2021-06" db="EMBL/GenBank/DDBJ databases">
        <authorList>
            <person name="Lee D.H."/>
        </authorList>
    </citation>
    <scope>NUCLEOTIDE SEQUENCE [LARGE SCALE GENOMIC DNA]</scope>
    <source>
        <strain evidence="2 3">MMS21-HV4-11</strain>
    </source>
</reference>
<dbReference type="InterPro" id="IPR028098">
    <property type="entry name" value="Glyco_trans_4-like_N"/>
</dbReference>
<gene>
    <name evidence="2" type="ORF">KQ910_16830</name>
</gene>
<keyword evidence="2" id="KW-0808">Transferase</keyword>
<comment type="caution">
    <text evidence="2">The sequence shown here is derived from an EMBL/GenBank/DDBJ whole genome shotgun (WGS) entry which is preliminary data.</text>
</comment>
<dbReference type="EC" id="2.4.-.-" evidence="2"/>
<evidence type="ECO:0000313" key="2">
    <source>
        <dbReference type="EMBL" id="MBU8875442.1"/>
    </source>
</evidence>
<evidence type="ECO:0000313" key="3">
    <source>
        <dbReference type="Proteomes" id="UP000727907"/>
    </source>
</evidence>
<feature type="domain" description="Glycosyltransferase subfamily 4-like N-terminal" evidence="1">
    <location>
        <begin position="30"/>
        <end position="204"/>
    </location>
</feature>
<accession>A0ABS6ILG8</accession>
<dbReference type="GO" id="GO:0016757">
    <property type="term" value="F:glycosyltransferase activity"/>
    <property type="evidence" value="ECO:0007669"/>
    <property type="project" value="UniProtKB-KW"/>
</dbReference>
<protein>
    <submittedName>
        <fullName evidence="2">Glycosyltransferase</fullName>
        <ecNumber evidence="2">2.4.-.-</ecNumber>
    </submittedName>
</protein>
<dbReference type="Proteomes" id="UP000727907">
    <property type="component" value="Unassembled WGS sequence"/>
</dbReference>
<dbReference type="Pfam" id="PF13579">
    <property type="entry name" value="Glyco_trans_4_4"/>
    <property type="match status" value="1"/>
</dbReference>
<keyword evidence="2" id="KW-0328">Glycosyltransferase</keyword>
<organism evidence="2 3">
    <name type="scientific">Reyranella humidisoli</name>
    <dbReference type="NCBI Taxonomy" id="2849149"/>
    <lineage>
        <taxon>Bacteria</taxon>
        <taxon>Pseudomonadati</taxon>
        <taxon>Pseudomonadota</taxon>
        <taxon>Alphaproteobacteria</taxon>
        <taxon>Hyphomicrobiales</taxon>
        <taxon>Reyranellaceae</taxon>
        <taxon>Reyranella</taxon>
    </lineage>
</organism>
<name>A0ABS6ILG8_9HYPH</name>
<dbReference type="EMBL" id="JAHOPB010000001">
    <property type="protein sequence ID" value="MBU8875442.1"/>
    <property type="molecule type" value="Genomic_DNA"/>
</dbReference>